<evidence type="ECO:0000256" key="2">
    <source>
        <dbReference type="SAM" id="MobiDB-lite"/>
    </source>
</evidence>
<organism evidence="3 4">
    <name type="scientific">Candidatus Gemmiger avicola</name>
    <dbReference type="NCBI Taxonomy" id="2838605"/>
    <lineage>
        <taxon>Bacteria</taxon>
        <taxon>Bacillati</taxon>
        <taxon>Bacillota</taxon>
        <taxon>Clostridia</taxon>
        <taxon>Eubacteriales</taxon>
        <taxon>Gemmiger</taxon>
    </lineage>
</organism>
<feature type="compositionally biased region" description="Low complexity" evidence="2">
    <location>
        <begin position="173"/>
        <end position="188"/>
    </location>
</feature>
<name>A0A9D2M6N2_9FIRM</name>
<evidence type="ECO:0000313" key="4">
    <source>
        <dbReference type="Proteomes" id="UP000886803"/>
    </source>
</evidence>
<sequence>MDELYLFKSQDEGNRLLYAYYKGEFWFYDPNVQQWYISGHVREQYELEAQKDISLTPDDFICTGYGYELVAEYEVPVAALDALWAAKKVLPPEPASVEVPLPKPGDMYRSPKSGQLYKIGELTNGKKTCYLTMRSNAQGGTWVPVNSSVYPKLSDAQGEFEAWIRTEQLEPVAPTGDAAATTDGSAATEPSQAAETLNASPAKEGDASSSRSAEPAPQAPAASPLSAPDTAPMSLPAFDYTGLDAQTVQDLHLAEREFAGGKRMAEIGLRRMADGVAIAHDALCGSCDIMSQLKHGNRGEASFGRWCDSVGLNRKAAERLLQVSKLFDNSTPREQKILEELGPTLLYAAAKPSAPAELVQAVKDGDITTNKQYQDLLARYNAEKAAREQAEHERDEAATHIQAARDMQIDTARERDAALKEKAALARDCNRLGLAAEKAQAERDTALRRAAEAEKQRDGARDALQAAKLRGDKLKAENDALKAQPVEAQVVDEEEINRRAQARADELTAPLREELEALRSRHPADPEEAEQAIRDAYDSAVYTGRVIESAWRSLCPLLPRMDADRRELALNQIVKIVSTIQGECIKCL</sequence>
<reference evidence="3" key="1">
    <citation type="journal article" date="2021" name="PeerJ">
        <title>Extensive microbial diversity within the chicken gut microbiome revealed by metagenomics and culture.</title>
        <authorList>
            <person name="Gilroy R."/>
            <person name="Ravi A."/>
            <person name="Getino M."/>
            <person name="Pursley I."/>
            <person name="Horton D.L."/>
            <person name="Alikhan N.F."/>
            <person name="Baker D."/>
            <person name="Gharbi K."/>
            <person name="Hall N."/>
            <person name="Watson M."/>
            <person name="Adriaenssens E.M."/>
            <person name="Foster-Nyarko E."/>
            <person name="Jarju S."/>
            <person name="Secka A."/>
            <person name="Antonio M."/>
            <person name="Oren A."/>
            <person name="Chaudhuri R.R."/>
            <person name="La Ragione R."/>
            <person name="Hildebrand F."/>
            <person name="Pallen M.J."/>
        </authorList>
    </citation>
    <scope>NUCLEOTIDE SEQUENCE</scope>
    <source>
        <strain evidence="3">ChiBcec8-13705</strain>
    </source>
</reference>
<feature type="compositionally biased region" description="Polar residues" evidence="2">
    <location>
        <begin position="189"/>
        <end position="199"/>
    </location>
</feature>
<feature type="region of interest" description="Disordered" evidence="2">
    <location>
        <begin position="170"/>
        <end position="233"/>
    </location>
</feature>
<reference evidence="3" key="2">
    <citation type="submission" date="2021-04" db="EMBL/GenBank/DDBJ databases">
        <authorList>
            <person name="Gilroy R."/>
        </authorList>
    </citation>
    <scope>NUCLEOTIDE SEQUENCE</scope>
    <source>
        <strain evidence="3">ChiBcec8-13705</strain>
    </source>
</reference>
<dbReference type="EMBL" id="DWYG01000076">
    <property type="protein sequence ID" value="HJB41848.1"/>
    <property type="molecule type" value="Genomic_DNA"/>
</dbReference>
<feature type="coiled-coil region" evidence="1">
    <location>
        <begin position="436"/>
        <end position="484"/>
    </location>
</feature>
<keyword evidence="1" id="KW-0175">Coiled coil</keyword>
<dbReference type="Proteomes" id="UP000886803">
    <property type="component" value="Unassembled WGS sequence"/>
</dbReference>
<feature type="compositionally biased region" description="Low complexity" evidence="2">
    <location>
        <begin position="207"/>
        <end position="232"/>
    </location>
</feature>
<comment type="caution">
    <text evidence="3">The sequence shown here is derived from an EMBL/GenBank/DDBJ whole genome shotgun (WGS) entry which is preliminary data.</text>
</comment>
<proteinExistence type="predicted"/>
<feature type="coiled-coil region" evidence="1">
    <location>
        <begin position="370"/>
        <end position="407"/>
    </location>
</feature>
<gene>
    <name evidence="3" type="ORF">H9945_05050</name>
</gene>
<protein>
    <submittedName>
        <fullName evidence="3">Uncharacterized protein</fullName>
    </submittedName>
</protein>
<accession>A0A9D2M6N2</accession>
<evidence type="ECO:0000313" key="3">
    <source>
        <dbReference type="EMBL" id="HJB41848.1"/>
    </source>
</evidence>
<evidence type="ECO:0000256" key="1">
    <source>
        <dbReference type="SAM" id="Coils"/>
    </source>
</evidence>
<dbReference type="AlphaFoldDB" id="A0A9D2M6N2"/>